<accession>A0ABP9UPZ9</accession>
<sequence length="559" mass="58851">MAPVSEVDPERQPSVPATAEVPEAPEIPPAGIAFFRPRLWIPAAAVIVALLIGAWAWFRPTKPAAPAMAQSVMTPPMNTGAPPVPAPALAARSVEREATPSQPLAVEVSPAPGVQPDPPAEPAPPTTPPRFLVLSGSPVPLDSQPNGELVAVLEAGRVERTDQNPILVGPLEWIEIDVSGWMAAGNVVSQEVNLAVEGTTGRVVWDGGGNPDDAFLSLRDQPAAGALRLGKVPTGTRLRVDPSSPARVVGSHRWVKVGLTGWIPVSALTPRDSGAPPPIASSVVPDGELSIETGGDGISRILLPGSDQPFWTDEGDLRGQMGLRSVHRAVGFPYAAGISSARHIGDQLHVRILKRGAWIAVPQDLGVLEDFITLAGWEGAGTFDPHQTVELLGFSSSGNLIYRIDSEAWGAPVTVETSVTKGPVAIWKGQRSSSLTAMDRVAFLLALERSLERSGKWAGCAGCFAPTADYFGKSFTRGQIAADKKDSALRTKVIVNQVTDPAAVVTRADGRLGVNYRTAFHLIIDGKPSKGSIDYAAILAPDGDGNLQITGYAARVHRQ</sequence>
<protein>
    <recommendedName>
        <fullName evidence="5">SH3 domain-containing protein</fullName>
    </recommendedName>
</protein>
<dbReference type="EMBL" id="BAABRI010000003">
    <property type="protein sequence ID" value="GAA5481399.1"/>
    <property type="molecule type" value="Genomic_DNA"/>
</dbReference>
<keyword evidence="4" id="KW-1185">Reference proteome</keyword>
<feature type="region of interest" description="Disordered" evidence="1">
    <location>
        <begin position="1"/>
        <end position="23"/>
    </location>
</feature>
<comment type="caution">
    <text evidence="3">The sequence shown here is derived from an EMBL/GenBank/DDBJ whole genome shotgun (WGS) entry which is preliminary data.</text>
</comment>
<name>A0ABP9UPZ9_9BACT</name>
<reference evidence="3 4" key="1">
    <citation type="submission" date="2024-02" db="EMBL/GenBank/DDBJ databases">
        <title>Haloferula sargassicola NBRC 104335.</title>
        <authorList>
            <person name="Ichikawa N."/>
            <person name="Katano-Makiyama Y."/>
            <person name="Hidaka K."/>
        </authorList>
    </citation>
    <scope>NUCLEOTIDE SEQUENCE [LARGE SCALE GENOMIC DNA]</scope>
    <source>
        <strain evidence="3 4">NBRC 104335</strain>
    </source>
</reference>
<keyword evidence="2" id="KW-0472">Membrane</keyword>
<feature type="transmembrane region" description="Helical" evidence="2">
    <location>
        <begin position="39"/>
        <end position="58"/>
    </location>
</feature>
<feature type="compositionally biased region" description="Pro residues" evidence="1">
    <location>
        <begin position="113"/>
        <end position="128"/>
    </location>
</feature>
<evidence type="ECO:0000256" key="1">
    <source>
        <dbReference type="SAM" id="MobiDB-lite"/>
    </source>
</evidence>
<evidence type="ECO:0000256" key="2">
    <source>
        <dbReference type="SAM" id="Phobius"/>
    </source>
</evidence>
<evidence type="ECO:0000313" key="3">
    <source>
        <dbReference type="EMBL" id="GAA5481399.1"/>
    </source>
</evidence>
<gene>
    <name evidence="3" type="ORF">Hsar01_00608</name>
</gene>
<dbReference type="Proteomes" id="UP001476282">
    <property type="component" value="Unassembled WGS sequence"/>
</dbReference>
<keyword evidence="2" id="KW-1133">Transmembrane helix</keyword>
<feature type="region of interest" description="Disordered" evidence="1">
    <location>
        <begin position="90"/>
        <end position="129"/>
    </location>
</feature>
<evidence type="ECO:0008006" key="5">
    <source>
        <dbReference type="Google" id="ProtNLM"/>
    </source>
</evidence>
<evidence type="ECO:0000313" key="4">
    <source>
        <dbReference type="Proteomes" id="UP001476282"/>
    </source>
</evidence>
<keyword evidence="2" id="KW-0812">Transmembrane</keyword>
<organism evidence="3 4">
    <name type="scientific">Haloferula sargassicola</name>
    <dbReference type="NCBI Taxonomy" id="490096"/>
    <lineage>
        <taxon>Bacteria</taxon>
        <taxon>Pseudomonadati</taxon>
        <taxon>Verrucomicrobiota</taxon>
        <taxon>Verrucomicrobiia</taxon>
        <taxon>Verrucomicrobiales</taxon>
        <taxon>Verrucomicrobiaceae</taxon>
        <taxon>Haloferula</taxon>
    </lineage>
</organism>
<proteinExistence type="predicted"/>